<protein>
    <recommendedName>
        <fullName evidence="8">Ribosomal protein L14e domain-containing protein</fullName>
    </recommendedName>
</protein>
<dbReference type="PANTHER" id="PTHR11127:SF2">
    <property type="entry name" value="LARGE RIBOSOMAL SUBUNIT PROTEIN EL14"/>
    <property type="match status" value="1"/>
</dbReference>
<dbReference type="InterPro" id="IPR039660">
    <property type="entry name" value="Ribosomal_eL14"/>
</dbReference>
<dbReference type="Pfam" id="PF00467">
    <property type="entry name" value="KOW"/>
    <property type="match status" value="1"/>
</dbReference>
<evidence type="ECO:0000256" key="1">
    <source>
        <dbReference type="ARBA" id="ARBA00006592"/>
    </source>
</evidence>
<dbReference type="InterPro" id="IPR002784">
    <property type="entry name" value="Ribosomal_eL14_dom"/>
</dbReference>
<evidence type="ECO:0008006" key="8">
    <source>
        <dbReference type="Google" id="ProtNLM"/>
    </source>
</evidence>
<dbReference type="InterPro" id="IPR008991">
    <property type="entry name" value="Translation_prot_SH3-like_sf"/>
</dbReference>
<dbReference type="SUPFAM" id="SSF50104">
    <property type="entry name" value="Translation proteins SH3-like domain"/>
    <property type="match status" value="1"/>
</dbReference>
<dbReference type="GO" id="GO:0042273">
    <property type="term" value="P:ribosomal large subunit biogenesis"/>
    <property type="evidence" value="ECO:0007669"/>
    <property type="project" value="TreeGrafter"/>
</dbReference>
<dbReference type="GO" id="GO:0006412">
    <property type="term" value="P:translation"/>
    <property type="evidence" value="ECO:0007669"/>
    <property type="project" value="InterPro"/>
</dbReference>
<keyword evidence="3" id="KW-0687">Ribonucleoprotein</keyword>
<keyword evidence="2" id="KW-0689">Ribosomal protein</keyword>
<dbReference type="CDD" id="cd23702">
    <property type="entry name" value="eL14"/>
    <property type="match status" value="1"/>
</dbReference>
<dbReference type="PANTHER" id="PTHR11127">
    <property type="entry name" value="60S RIBOSOMAL PROTEIN L14"/>
    <property type="match status" value="1"/>
</dbReference>
<feature type="domain" description="KOW" evidence="4">
    <location>
        <begin position="3"/>
        <end position="25"/>
    </location>
</feature>
<dbReference type="EMBL" id="JAWDJX010000004">
    <property type="protein sequence ID" value="KAK3057233.1"/>
    <property type="molecule type" value="Genomic_DNA"/>
</dbReference>
<comment type="similarity">
    <text evidence="1">Belongs to the eukaryotic ribosomal protein eL14 family.</text>
</comment>
<dbReference type="InterPro" id="IPR005824">
    <property type="entry name" value="KOW"/>
</dbReference>
<evidence type="ECO:0000313" key="7">
    <source>
        <dbReference type="Proteomes" id="UP001271007"/>
    </source>
</evidence>
<dbReference type="AlphaFoldDB" id="A0AAJ0GGR9"/>
<gene>
    <name evidence="6" type="ORF">LTR09_002272</name>
</gene>
<keyword evidence="7" id="KW-1185">Reference proteome</keyword>
<proteinExistence type="inferred from homology"/>
<dbReference type="GO" id="GO:0003735">
    <property type="term" value="F:structural constituent of ribosome"/>
    <property type="evidence" value="ECO:0007669"/>
    <property type="project" value="InterPro"/>
</dbReference>
<dbReference type="InterPro" id="IPR014722">
    <property type="entry name" value="Rib_uL2_dom2"/>
</dbReference>
<comment type="caution">
    <text evidence="6">The sequence shown here is derived from an EMBL/GenBank/DDBJ whole genome shotgun (WGS) entry which is preliminary data.</text>
</comment>
<dbReference type="Proteomes" id="UP001271007">
    <property type="component" value="Unassembled WGS sequence"/>
</dbReference>
<evidence type="ECO:0000313" key="6">
    <source>
        <dbReference type="EMBL" id="KAK3057233.1"/>
    </source>
</evidence>
<dbReference type="Gene3D" id="2.30.30.30">
    <property type="match status" value="1"/>
</dbReference>
<accession>A0AAJ0GGR9</accession>
<organism evidence="6 7">
    <name type="scientific">Extremus antarcticus</name>
    <dbReference type="NCBI Taxonomy" id="702011"/>
    <lineage>
        <taxon>Eukaryota</taxon>
        <taxon>Fungi</taxon>
        <taxon>Dikarya</taxon>
        <taxon>Ascomycota</taxon>
        <taxon>Pezizomycotina</taxon>
        <taxon>Dothideomycetes</taxon>
        <taxon>Dothideomycetidae</taxon>
        <taxon>Mycosphaerellales</taxon>
        <taxon>Extremaceae</taxon>
        <taxon>Extremus</taxon>
    </lineage>
</organism>
<dbReference type="Pfam" id="PF01929">
    <property type="entry name" value="Ribosomal_L14e"/>
    <property type="match status" value="1"/>
</dbReference>
<sequence>MSAGPHAGKVVAIVQIIDHKRVLVDGPDESQVVPRHSAPLSSMSLTGIVIPKLPRAAGTGALKKQWAEHKVLEKWQASNFQKSRERSIRRKELSDFERFKVMKLRKQVRETG</sequence>
<evidence type="ECO:0000259" key="5">
    <source>
        <dbReference type="Pfam" id="PF01929"/>
    </source>
</evidence>
<dbReference type="Gene3D" id="6.10.250.2270">
    <property type="match status" value="1"/>
</dbReference>
<evidence type="ECO:0000256" key="2">
    <source>
        <dbReference type="ARBA" id="ARBA00022980"/>
    </source>
</evidence>
<feature type="domain" description="Large ribosomal subunit protein eL14" evidence="5">
    <location>
        <begin position="34"/>
        <end position="108"/>
    </location>
</feature>
<evidence type="ECO:0000256" key="3">
    <source>
        <dbReference type="ARBA" id="ARBA00023274"/>
    </source>
</evidence>
<reference evidence="6" key="1">
    <citation type="submission" date="2023-04" db="EMBL/GenBank/DDBJ databases">
        <title>Black Yeasts Isolated from many extreme environments.</title>
        <authorList>
            <person name="Coleine C."/>
            <person name="Stajich J.E."/>
            <person name="Selbmann L."/>
        </authorList>
    </citation>
    <scope>NUCLEOTIDE SEQUENCE</scope>
    <source>
        <strain evidence="6">CCFEE 5312</strain>
    </source>
</reference>
<dbReference type="GO" id="GO:0003723">
    <property type="term" value="F:RNA binding"/>
    <property type="evidence" value="ECO:0007669"/>
    <property type="project" value="InterPro"/>
</dbReference>
<evidence type="ECO:0000259" key="4">
    <source>
        <dbReference type="Pfam" id="PF00467"/>
    </source>
</evidence>
<dbReference type="GO" id="GO:0022625">
    <property type="term" value="C:cytosolic large ribosomal subunit"/>
    <property type="evidence" value="ECO:0007669"/>
    <property type="project" value="TreeGrafter"/>
</dbReference>
<name>A0AAJ0GGR9_9PEZI</name>